<organism evidence="1 2">
    <name type="scientific">Gordonia phage Rabbitrun</name>
    <dbReference type="NCBI Taxonomy" id="2762280"/>
    <lineage>
        <taxon>Viruses</taxon>
        <taxon>Duplodnaviria</taxon>
        <taxon>Heunggongvirae</taxon>
        <taxon>Uroviricota</taxon>
        <taxon>Caudoviricetes</taxon>
        <taxon>Deeyouvirinae</taxon>
        <taxon>Nevillevirus</taxon>
        <taxon>Nevillevirus rabbitrun</taxon>
    </lineage>
</organism>
<dbReference type="GeneID" id="70080714"/>
<proteinExistence type="predicted"/>
<protein>
    <submittedName>
        <fullName evidence="1">Uncharacterized protein</fullName>
    </submittedName>
</protein>
<sequence>MKLGWKTRTENLPTIVEASYDDGDVLRAEASDDDIGFSIEDSATVFVPKTELRALIEFLESQAKG</sequence>
<reference evidence="1 2" key="1">
    <citation type="submission" date="2020-06" db="EMBL/GenBank/DDBJ databases">
        <authorList>
            <person name="Herren C.D."/>
            <person name="Smith Caldas M."/>
            <person name="Brooke G.M."/>
            <person name="Cabrera L.J."/>
            <person name="Caudill C.B."/>
            <person name="Ewell K.O."/>
            <person name="Haas C.L."/>
            <person name="Shapland G.L."/>
            <person name="Sitek C.J."/>
            <person name="Thompson J.S."/>
            <person name="Pollenz R.S."/>
            <person name="Garlena R.A."/>
            <person name="Russell D.A."/>
            <person name="Pope W.H."/>
            <person name="Jacobs-Sera D."/>
            <person name="Hatfull G.F."/>
        </authorList>
    </citation>
    <scope>NUCLEOTIDE SEQUENCE [LARGE SCALE GENOMIC DNA]</scope>
</reference>
<name>A0A7G8LIN6_9CAUD</name>
<accession>A0A7G8LIN6</accession>
<gene>
    <name evidence="1" type="primary">66</name>
    <name evidence="1" type="ORF">SEA_RABBITRUN_66</name>
</gene>
<dbReference type="KEGG" id="vg:70080714"/>
<evidence type="ECO:0000313" key="1">
    <source>
        <dbReference type="EMBL" id="QNJ57108.1"/>
    </source>
</evidence>
<keyword evidence="2" id="KW-1185">Reference proteome</keyword>
<dbReference type="RefSeq" id="YP_010246179.1">
    <property type="nucleotide sequence ID" value="NC_060133.1"/>
</dbReference>
<evidence type="ECO:0000313" key="2">
    <source>
        <dbReference type="Proteomes" id="UP000515957"/>
    </source>
</evidence>
<dbReference type="Proteomes" id="UP000515957">
    <property type="component" value="Segment"/>
</dbReference>
<dbReference type="EMBL" id="MT658805">
    <property type="protein sequence ID" value="QNJ57108.1"/>
    <property type="molecule type" value="Genomic_DNA"/>
</dbReference>